<comment type="caution">
    <text evidence="1">The sequence shown here is derived from an EMBL/GenBank/DDBJ whole genome shotgun (WGS) entry which is preliminary data.</text>
</comment>
<accession>A0AC60P7R6</accession>
<organism evidence="1 2">
    <name type="scientific">Ixodes persulcatus</name>
    <name type="common">Taiga tick</name>
    <dbReference type="NCBI Taxonomy" id="34615"/>
    <lineage>
        <taxon>Eukaryota</taxon>
        <taxon>Metazoa</taxon>
        <taxon>Ecdysozoa</taxon>
        <taxon>Arthropoda</taxon>
        <taxon>Chelicerata</taxon>
        <taxon>Arachnida</taxon>
        <taxon>Acari</taxon>
        <taxon>Parasitiformes</taxon>
        <taxon>Ixodida</taxon>
        <taxon>Ixodoidea</taxon>
        <taxon>Ixodidae</taxon>
        <taxon>Ixodinae</taxon>
        <taxon>Ixodes</taxon>
    </lineage>
</organism>
<keyword evidence="2" id="KW-1185">Reference proteome</keyword>
<dbReference type="EMBL" id="JABSTQ010011067">
    <property type="protein sequence ID" value="KAG0415465.1"/>
    <property type="molecule type" value="Genomic_DNA"/>
</dbReference>
<proteinExistence type="predicted"/>
<dbReference type="Proteomes" id="UP000805193">
    <property type="component" value="Unassembled WGS sequence"/>
</dbReference>
<protein>
    <submittedName>
        <fullName evidence="1">Uncharacterized protein</fullName>
    </submittedName>
</protein>
<sequence length="105" mass="12006">RSDRVILRRIRTNTTVTPALQAKVDRAGRVRHPDDLAPVIAGDCTRCGSKTTVRARRATIYDLPACHRPKTFVEWTRPGGDIQHRKIVLDSLLMFIREAGIRHYF</sequence>
<evidence type="ECO:0000313" key="2">
    <source>
        <dbReference type="Proteomes" id="UP000805193"/>
    </source>
</evidence>
<feature type="non-terminal residue" evidence="1">
    <location>
        <position position="1"/>
    </location>
</feature>
<name>A0AC60P7R6_IXOPE</name>
<evidence type="ECO:0000313" key="1">
    <source>
        <dbReference type="EMBL" id="KAG0415465.1"/>
    </source>
</evidence>
<reference evidence="1 2" key="1">
    <citation type="journal article" date="2020" name="Cell">
        <title>Large-Scale Comparative Analyses of Tick Genomes Elucidate Their Genetic Diversity and Vector Capacities.</title>
        <authorList>
            <consortium name="Tick Genome and Microbiome Consortium (TIGMIC)"/>
            <person name="Jia N."/>
            <person name="Wang J."/>
            <person name="Shi W."/>
            <person name="Du L."/>
            <person name="Sun Y."/>
            <person name="Zhan W."/>
            <person name="Jiang J.F."/>
            <person name="Wang Q."/>
            <person name="Zhang B."/>
            <person name="Ji P."/>
            <person name="Bell-Sakyi L."/>
            <person name="Cui X.M."/>
            <person name="Yuan T.T."/>
            <person name="Jiang B.G."/>
            <person name="Yang W.F."/>
            <person name="Lam T.T."/>
            <person name="Chang Q.C."/>
            <person name="Ding S.J."/>
            <person name="Wang X.J."/>
            <person name="Zhu J.G."/>
            <person name="Ruan X.D."/>
            <person name="Zhao L."/>
            <person name="Wei J.T."/>
            <person name="Ye R.Z."/>
            <person name="Que T.C."/>
            <person name="Du C.H."/>
            <person name="Zhou Y.H."/>
            <person name="Cheng J.X."/>
            <person name="Dai P.F."/>
            <person name="Guo W.B."/>
            <person name="Han X.H."/>
            <person name="Huang E.J."/>
            <person name="Li L.F."/>
            <person name="Wei W."/>
            <person name="Gao Y.C."/>
            <person name="Liu J.Z."/>
            <person name="Shao H.Z."/>
            <person name="Wang X."/>
            <person name="Wang C.C."/>
            <person name="Yang T.C."/>
            <person name="Huo Q.B."/>
            <person name="Li W."/>
            <person name="Chen H.Y."/>
            <person name="Chen S.E."/>
            <person name="Zhou L.G."/>
            <person name="Ni X.B."/>
            <person name="Tian J.H."/>
            <person name="Sheng Y."/>
            <person name="Liu T."/>
            <person name="Pan Y.S."/>
            <person name="Xia L.Y."/>
            <person name="Li J."/>
            <person name="Zhao F."/>
            <person name="Cao W.C."/>
        </authorList>
    </citation>
    <scope>NUCLEOTIDE SEQUENCE [LARGE SCALE GENOMIC DNA]</scope>
    <source>
        <strain evidence="1">Iper-2018</strain>
    </source>
</reference>
<gene>
    <name evidence="1" type="ORF">HPB47_007359</name>
</gene>